<evidence type="ECO:0000313" key="5">
    <source>
        <dbReference type="Proteomes" id="UP000283946"/>
    </source>
</evidence>
<evidence type="ECO:0000313" key="4">
    <source>
        <dbReference type="EMBL" id="AZZ56563.1"/>
    </source>
</evidence>
<feature type="region of interest" description="Disordered" evidence="1">
    <location>
        <begin position="312"/>
        <end position="336"/>
    </location>
</feature>
<keyword evidence="2" id="KW-0812">Transmembrane</keyword>
<name>A0AAD1EMW9_9MICO</name>
<feature type="signal peptide" evidence="3">
    <location>
        <begin position="1"/>
        <end position="37"/>
    </location>
</feature>
<gene>
    <name evidence="4" type="ORF">C7V51_12235</name>
</gene>
<feature type="region of interest" description="Disordered" evidence="1">
    <location>
        <begin position="701"/>
        <end position="730"/>
    </location>
</feature>
<keyword evidence="3" id="KW-0732">Signal</keyword>
<dbReference type="InterPro" id="IPR046112">
    <property type="entry name" value="DUF6049"/>
</dbReference>
<dbReference type="EMBL" id="CP028130">
    <property type="protein sequence ID" value="AZZ56563.1"/>
    <property type="molecule type" value="Genomic_DNA"/>
</dbReference>
<protein>
    <recommendedName>
        <fullName evidence="6">2-oxoglutarate dehydrogenase</fullName>
    </recommendedName>
</protein>
<dbReference type="KEGG" id="ria:C7V51_12235"/>
<evidence type="ECO:0008006" key="6">
    <source>
        <dbReference type="Google" id="ProtNLM"/>
    </source>
</evidence>
<keyword evidence="2" id="KW-1133">Transmembrane helix</keyword>
<accession>A0AAD1EMW9</accession>
<keyword evidence="2" id="KW-0472">Membrane</keyword>
<dbReference type="AlphaFoldDB" id="A0AAD1EMW9"/>
<sequence length="730" mass="76427">MSAMHRRDLTPPRLPRLLRLAGAAVLSAVLLGTPAVAEQAPASLSATVFPSGTVTATVGAANDGVLLLNQNLQLSVAVRNGTTQSVDAATVSVALSYATLDSRAELQAWLDAEADNDTDPVQASAEVRLLPSSTAEAVVTVPVEQIPFSNDRTALGAHAVLVTITDPDGVVSTARTAVELTESTASPQETGVNVLVPLTVPDTAAGLLSADTLREYTQPTGTLSRQLDSVFGRAVTIGVDPRVLASIRVLGGSAPDSAVTWLRRLEVAPNDVFALPYADADIAAQAQAGLDTLLTPTSFEYGIDNIRFTDASRTATPAPATGPGQPGSRPERPSTESLLSLNWSSTVGPLAWPMTGSVRTADLDVYAASGLTRTIVSSDDLTLPKAVDTATRAVVDGHELVVADGRLSTGFSDAVSATTDSTWRARMSALSAELAQVQREGTTPDVVLALDRGSALDGTRLAQTLDALDALPWAQGTSFGTAMTAPATDGVTIADSAEPAQRLRTVKDLLATASLVDSFSAVLREPDLLRGKSRNDLLALLAVAWHDDDTGWEKAVEASRKLADGTLSSVRVESSDSVLQLSHDSSIPVYVRNDLPWPVEVQIDASTSNAVLDIDEESIKPASIDAGSQGRLPIPVRARVGNGETQVRVQLTALDGTPIGIPTSVVTSVRADWETVGTLVLGILLVVVFGVGILRNIRRRRRGETPEDEEDPNAPLAVQPGLDDRTDPRG</sequence>
<dbReference type="Pfam" id="PF19516">
    <property type="entry name" value="DUF6049"/>
    <property type="match status" value="1"/>
</dbReference>
<feature type="transmembrane region" description="Helical" evidence="2">
    <location>
        <begin position="676"/>
        <end position="694"/>
    </location>
</feature>
<reference evidence="4 5" key="1">
    <citation type="submission" date="2018-03" db="EMBL/GenBank/DDBJ databases">
        <title>Bacteriophage NCPPB3778 and a type I-E CRISPR drive the evolution of the US Biological Select Agent, Rathayibacter toxicus.</title>
        <authorList>
            <person name="Davis E.W.II."/>
            <person name="Tabima J.F."/>
            <person name="Weisberg A.J."/>
            <person name="Dantas Lopes L."/>
            <person name="Wiseman M.S."/>
            <person name="Wiseman M.S."/>
            <person name="Pupko T."/>
            <person name="Belcher M.S."/>
            <person name="Sechler A.J."/>
            <person name="Tancos M.A."/>
            <person name="Schroeder B.K."/>
            <person name="Murray T.D."/>
            <person name="Luster D.G."/>
            <person name="Schneider W.L."/>
            <person name="Rogers E."/>
            <person name="Andreote F.D."/>
            <person name="Grunwald N.J."/>
            <person name="Putnam M.L."/>
            <person name="Chang J.H."/>
        </authorList>
    </citation>
    <scope>NUCLEOTIDE SEQUENCE [LARGE SCALE GENOMIC DNA]</scope>
    <source>
        <strain evidence="4 5">NCCPB 2253</strain>
    </source>
</reference>
<feature type="compositionally biased region" description="Low complexity" evidence="1">
    <location>
        <begin position="314"/>
        <end position="327"/>
    </location>
</feature>
<evidence type="ECO:0000256" key="2">
    <source>
        <dbReference type="SAM" id="Phobius"/>
    </source>
</evidence>
<evidence type="ECO:0000256" key="1">
    <source>
        <dbReference type="SAM" id="MobiDB-lite"/>
    </source>
</evidence>
<feature type="chain" id="PRO_5042020136" description="2-oxoglutarate dehydrogenase" evidence="3">
    <location>
        <begin position="38"/>
        <end position="730"/>
    </location>
</feature>
<evidence type="ECO:0000256" key="3">
    <source>
        <dbReference type="SAM" id="SignalP"/>
    </source>
</evidence>
<dbReference type="Proteomes" id="UP000283946">
    <property type="component" value="Chromosome"/>
</dbReference>
<organism evidence="4 5">
    <name type="scientific">Rathayibacter iranicus</name>
    <dbReference type="NCBI Taxonomy" id="59737"/>
    <lineage>
        <taxon>Bacteria</taxon>
        <taxon>Bacillati</taxon>
        <taxon>Actinomycetota</taxon>
        <taxon>Actinomycetes</taxon>
        <taxon>Micrococcales</taxon>
        <taxon>Microbacteriaceae</taxon>
        <taxon>Rathayibacter</taxon>
    </lineage>
</organism>
<proteinExistence type="predicted"/>